<feature type="domain" description="ABC transmembrane type-1" evidence="10">
    <location>
        <begin position="278"/>
        <end position="553"/>
    </location>
</feature>
<keyword evidence="4" id="KW-0547">Nucleotide-binding</keyword>
<feature type="transmembrane region" description="Helical" evidence="8">
    <location>
        <begin position="492"/>
        <end position="517"/>
    </location>
</feature>
<feature type="transmembrane region" description="Helical" evidence="8">
    <location>
        <begin position="1132"/>
        <end position="1155"/>
    </location>
</feature>
<dbReference type="CDD" id="cd03250">
    <property type="entry name" value="ABCC_MRP_domain1"/>
    <property type="match status" value="1"/>
</dbReference>
<dbReference type="InterPro" id="IPR044746">
    <property type="entry name" value="ABCC_6TM_D1"/>
</dbReference>
<feature type="transmembrane region" description="Helical" evidence="8">
    <location>
        <begin position="270"/>
        <end position="291"/>
    </location>
</feature>
<dbReference type="SMART" id="SM00382">
    <property type="entry name" value="AAA"/>
    <property type="match status" value="2"/>
</dbReference>
<proteinExistence type="predicted"/>
<keyword evidence="12" id="KW-1185">Reference proteome</keyword>
<name>A0ABR2XGP9_9PEZI</name>
<dbReference type="Gene3D" id="1.20.1560.10">
    <property type="entry name" value="ABC transporter type 1, transmembrane domain"/>
    <property type="match status" value="3"/>
</dbReference>
<evidence type="ECO:0000256" key="3">
    <source>
        <dbReference type="ARBA" id="ARBA00022692"/>
    </source>
</evidence>
<evidence type="ECO:0000256" key="1">
    <source>
        <dbReference type="ARBA" id="ARBA00004141"/>
    </source>
</evidence>
<gene>
    <name evidence="11" type="ORF">SCAR479_10457</name>
</gene>
<feature type="transmembrane region" description="Helical" evidence="8">
    <location>
        <begin position="34"/>
        <end position="56"/>
    </location>
</feature>
<dbReference type="InterPro" id="IPR003439">
    <property type="entry name" value="ABC_transporter-like_ATP-bd"/>
</dbReference>
<feature type="transmembrane region" description="Helical" evidence="8">
    <location>
        <begin position="101"/>
        <end position="121"/>
    </location>
</feature>
<feature type="transmembrane region" description="Helical" evidence="8">
    <location>
        <begin position="894"/>
        <end position="917"/>
    </location>
</feature>
<dbReference type="PANTHER" id="PTHR24223">
    <property type="entry name" value="ATP-BINDING CASSETTE SUB-FAMILY C"/>
    <property type="match status" value="1"/>
</dbReference>
<comment type="subcellular location">
    <subcellularLocation>
        <location evidence="1">Membrane</location>
        <topology evidence="1">Multi-pass membrane protein</topology>
    </subcellularLocation>
</comment>
<evidence type="ECO:0000313" key="12">
    <source>
        <dbReference type="Proteomes" id="UP001465668"/>
    </source>
</evidence>
<keyword evidence="2" id="KW-0813">Transport</keyword>
<dbReference type="Pfam" id="PF00664">
    <property type="entry name" value="ABC_membrane"/>
    <property type="match status" value="2"/>
</dbReference>
<dbReference type="CDD" id="cd18580">
    <property type="entry name" value="ABC_6TM_ABCC_D2"/>
    <property type="match status" value="1"/>
</dbReference>
<dbReference type="EMBL" id="JARVKM010000056">
    <property type="protein sequence ID" value="KAK9772947.1"/>
    <property type="molecule type" value="Genomic_DNA"/>
</dbReference>
<evidence type="ECO:0000256" key="5">
    <source>
        <dbReference type="ARBA" id="ARBA00022840"/>
    </source>
</evidence>
<dbReference type="InterPro" id="IPR027417">
    <property type="entry name" value="P-loop_NTPase"/>
</dbReference>
<reference evidence="11 12" key="1">
    <citation type="submission" date="2024-02" db="EMBL/GenBank/DDBJ databases">
        <title>First draft genome assembly of two strains of Seiridium cardinale.</title>
        <authorList>
            <person name="Emiliani G."/>
            <person name="Scali E."/>
        </authorList>
    </citation>
    <scope>NUCLEOTIDE SEQUENCE [LARGE SCALE GENOMIC DNA]</scope>
    <source>
        <strain evidence="11 12">BM-138-000479</strain>
    </source>
</reference>
<evidence type="ECO:0000256" key="7">
    <source>
        <dbReference type="ARBA" id="ARBA00023136"/>
    </source>
</evidence>
<dbReference type="PROSITE" id="PS50893">
    <property type="entry name" value="ABC_TRANSPORTER_2"/>
    <property type="match status" value="2"/>
</dbReference>
<dbReference type="InterPro" id="IPR056227">
    <property type="entry name" value="TMD0_ABC"/>
</dbReference>
<protein>
    <submittedName>
        <fullName evidence="11">Uncharacterized protein</fullName>
    </submittedName>
</protein>
<dbReference type="InterPro" id="IPR011527">
    <property type="entry name" value="ABC1_TM_dom"/>
</dbReference>
<evidence type="ECO:0000256" key="6">
    <source>
        <dbReference type="ARBA" id="ARBA00022989"/>
    </source>
</evidence>
<dbReference type="InterPro" id="IPR050173">
    <property type="entry name" value="ABC_transporter_C-like"/>
</dbReference>
<organism evidence="11 12">
    <name type="scientific">Seiridium cardinale</name>
    <dbReference type="NCBI Taxonomy" id="138064"/>
    <lineage>
        <taxon>Eukaryota</taxon>
        <taxon>Fungi</taxon>
        <taxon>Dikarya</taxon>
        <taxon>Ascomycota</taxon>
        <taxon>Pezizomycotina</taxon>
        <taxon>Sordariomycetes</taxon>
        <taxon>Xylariomycetidae</taxon>
        <taxon>Amphisphaeriales</taxon>
        <taxon>Sporocadaceae</taxon>
        <taxon>Seiridium</taxon>
    </lineage>
</organism>
<dbReference type="PROSITE" id="PS50929">
    <property type="entry name" value="ABC_TM1F"/>
    <property type="match status" value="2"/>
</dbReference>
<feature type="transmembrane region" description="Helical" evidence="8">
    <location>
        <begin position="404"/>
        <end position="424"/>
    </location>
</feature>
<evidence type="ECO:0000259" key="10">
    <source>
        <dbReference type="PROSITE" id="PS50929"/>
    </source>
</evidence>
<feature type="domain" description="ABC transporter" evidence="9">
    <location>
        <begin position="1244"/>
        <end position="1475"/>
    </location>
</feature>
<keyword evidence="7 8" id="KW-0472">Membrane</keyword>
<feature type="transmembrane region" description="Helical" evidence="8">
    <location>
        <begin position="937"/>
        <end position="959"/>
    </location>
</feature>
<feature type="transmembrane region" description="Helical" evidence="8">
    <location>
        <begin position="311"/>
        <end position="331"/>
    </location>
</feature>
<dbReference type="InterPro" id="IPR036640">
    <property type="entry name" value="ABC1_TM_sf"/>
</dbReference>
<evidence type="ECO:0000259" key="9">
    <source>
        <dbReference type="PROSITE" id="PS50893"/>
    </source>
</evidence>
<keyword evidence="5" id="KW-0067">ATP-binding</keyword>
<dbReference type="CDD" id="cd03244">
    <property type="entry name" value="ABCC_MRP_domain2"/>
    <property type="match status" value="1"/>
</dbReference>
<evidence type="ECO:0000256" key="4">
    <source>
        <dbReference type="ARBA" id="ARBA00022741"/>
    </source>
</evidence>
<accession>A0ABR2XGP9</accession>
<feature type="domain" description="ABC transmembrane type-1" evidence="10">
    <location>
        <begin position="898"/>
        <end position="1190"/>
    </location>
</feature>
<dbReference type="InterPro" id="IPR017871">
    <property type="entry name" value="ABC_transporter-like_CS"/>
</dbReference>
<keyword evidence="6 8" id="KW-1133">Transmembrane helix</keyword>
<keyword evidence="3 8" id="KW-0812">Transmembrane</keyword>
<evidence type="ECO:0000256" key="2">
    <source>
        <dbReference type="ARBA" id="ARBA00022448"/>
    </source>
</evidence>
<feature type="transmembrane region" description="Helical" evidence="8">
    <location>
        <begin position="523"/>
        <end position="545"/>
    </location>
</feature>
<dbReference type="PROSITE" id="PS00211">
    <property type="entry name" value="ABC_TRANSPORTER_1"/>
    <property type="match status" value="1"/>
</dbReference>
<sequence>MAASICPAGADRSFGPRIVTGCRAFDFTLFFEDVFFSCMPAAVFLFLLPVNLKVLFRSEPVCSTRSKLCAGKLTTYVGIFVLQIAFLAVRAQDRAFETNASLAADALSLVATAGASVLSYLDHKRSLRPSTILSLYLSVLGLLDIARVRTFWLLSSGTRESAILTINIAFTLAALCLESVEKRKGLTPQKQIGSPDQYSSFWNRTTFAWLATTFRLGHSRVISLDDLPLLDTKLGGHVLWERLASAWAKYDPHAGHSLLRACFRAFVSSFLSPCIPRICLTGFTFIQPFLIDTTVTLAGLEEPEASYGKGLMGAWALTFVGMAVSTAVYQYQNFRFITRMRGALIGLIYQKTMELRSVDVGDVTAVALMGTDVERIGQSLLMAHEIWGSLLDIAVAIWLLERQLFIACVAPVLIVAVFIAWQYLLTESVKRSQRAWIEKVQARLLITSNVLNNMKAVKMLGLSQIMSLVLERARRVEIDTSRVFRKLLVWRLLLSNLPTNLAPVAAFAVYVIIAVFWKNESLLTSQAFTSVALISLLTTPVLVLIQTMPSLFQSIASFDRIQEYCNYTADLGNAKNMRAFHQPNESSISLQMLARQSSQRSQLPKYLIAFEGHSFGWDRQKLDLLKDLHVKIEQERITVIVGPIGSGKTTLLESILGETFASNHSVGKKLPSMAYCAQQPWLENGTVRDNIIGVDSYERSWYNRVVLACGLDPDIASLPKQDHTQVGSQGLNLSGGQKQRIALARAVYSKRSILLLDDVFSGMDAHTISHVAGQLFGRQGLLRTQPKTVVLATHNDILMALADTIITLDSGTIVETGTPDTLPKSNGHVSNLGLSLEPKEVTESQSDVTQIQVQQEQSRTTAEFVAQTDELLNDVQRKDGDLSVYSYYLASSGYLSVAIFTACVAAWVFCTEFPIIWLKWWSEANEEHPNQSVGLYMGIYAFLEIFGVVSVSVACWYAFVNMISASSDKLHSDLLESTLKAPFRFFFTTDVGTLTNRFSQDMELIDMNLPIVLVNYVTGEQADKPPQCLESTFRYGIFRAWALSNNTSSKRHCSEDDYHRHILTKYYLQTSRQVRLLEIEAKAPLYTHFLESVAGAATIRAFGWQTEYQKRNFSFIDSSQRPAYLQNCIQNALSFALGIIVAILTVILVAIVVTWPNKFSAGSVGISLVTIMTFGLTLARLIKMWTQMESSIGAVARVKRFITETESEGDEAYDEPPATWPQTGTIQLQSVVASYKYRRQHNLSRPRDTLRNDSSDAEAVLKGITMLVQPQQHVAICGRSGSGKSSLILCLLRMLEMQDGHIAIDGIDINTLSCSALRARINVVPQDPFLVPGTVRCNIDLFGAASDDEIMRSLQRVGLWAIVEDQGGLSREINIEAWSAGQKQLLCLARAMVKKGKLLVLDEVASSVDSETESIIQEIIDTEFKECTILSVMHRLKHIAKYDKVALLDNGLLVEYDDTNKLLATDSKFADLYRSNTK</sequence>
<dbReference type="Gene3D" id="3.40.50.300">
    <property type="entry name" value="P-loop containing nucleotide triphosphate hydrolases"/>
    <property type="match status" value="2"/>
</dbReference>
<comment type="caution">
    <text evidence="11">The sequence shown here is derived from an EMBL/GenBank/DDBJ whole genome shotgun (WGS) entry which is preliminary data.</text>
</comment>
<dbReference type="PANTHER" id="PTHR24223:SF404">
    <property type="entry name" value="ABC MULTIDRUG TRANSPORTER (EUROFUNG)-RELATED"/>
    <property type="match status" value="1"/>
</dbReference>
<dbReference type="CDD" id="cd18579">
    <property type="entry name" value="ABC_6TM_ABCC_D1"/>
    <property type="match status" value="1"/>
</dbReference>
<dbReference type="InterPro" id="IPR003593">
    <property type="entry name" value="AAA+_ATPase"/>
</dbReference>
<dbReference type="Pfam" id="PF00005">
    <property type="entry name" value="ABC_tran"/>
    <property type="match status" value="2"/>
</dbReference>
<dbReference type="SUPFAM" id="SSF90123">
    <property type="entry name" value="ABC transporter transmembrane region"/>
    <property type="match status" value="3"/>
</dbReference>
<evidence type="ECO:0000256" key="8">
    <source>
        <dbReference type="SAM" id="Phobius"/>
    </source>
</evidence>
<dbReference type="InterPro" id="IPR044726">
    <property type="entry name" value="ABCC_6TM_D2"/>
</dbReference>
<feature type="transmembrane region" description="Helical" evidence="8">
    <location>
        <begin position="68"/>
        <end position="89"/>
    </location>
</feature>
<feature type="domain" description="ABC transporter" evidence="9">
    <location>
        <begin position="608"/>
        <end position="835"/>
    </location>
</feature>
<dbReference type="Pfam" id="PF24357">
    <property type="entry name" value="TMD0_ABC"/>
    <property type="match status" value="1"/>
</dbReference>
<feature type="transmembrane region" description="Helical" evidence="8">
    <location>
        <begin position="379"/>
        <end position="398"/>
    </location>
</feature>
<dbReference type="Proteomes" id="UP001465668">
    <property type="component" value="Unassembled WGS sequence"/>
</dbReference>
<feature type="transmembrane region" description="Helical" evidence="8">
    <location>
        <begin position="1161"/>
        <end position="1182"/>
    </location>
</feature>
<evidence type="ECO:0000313" key="11">
    <source>
        <dbReference type="EMBL" id="KAK9772947.1"/>
    </source>
</evidence>
<dbReference type="SUPFAM" id="SSF52540">
    <property type="entry name" value="P-loop containing nucleoside triphosphate hydrolases"/>
    <property type="match status" value="2"/>
</dbReference>